<organism evidence="1 2">
    <name type="scientific">Streptomyces lycii</name>
    <dbReference type="NCBI Taxonomy" id="2654337"/>
    <lineage>
        <taxon>Bacteria</taxon>
        <taxon>Bacillati</taxon>
        <taxon>Actinomycetota</taxon>
        <taxon>Actinomycetes</taxon>
        <taxon>Kitasatosporales</taxon>
        <taxon>Streptomycetaceae</taxon>
        <taxon>Streptomyces</taxon>
    </lineage>
</organism>
<sequence length="328" mass="35278">MQAAAEESAAWASWAEASNVGEIAIEQFMADIRALSRDYLTGDPAALFARTRHLRDRVFALLEGHQHPRQSADLYVASGYLCGLLAWMSSDFGCLRDADTQGRTAWLCAELAGHNELWAWVLSIRSKIAFWDGRLRDAITHARRGASYTTTGTVSTLLACQEADAWSQLGAAAEARAALTRAENEDTAPGHDDIGGLFSCSAYRRANYNSAVQLRTGDPAAALHTALDAVTTQQPHSYGTSAQMHIAMAQAHLALRDSDGATDALRPVLAMPPDHRLEPVIRRMRDLSTTMARTRASGAAGAALRGEINDWCTDSAPRAALSSDTGPA</sequence>
<protein>
    <submittedName>
        <fullName evidence="1">XRE family transcriptional regulator</fullName>
    </submittedName>
</protein>
<dbReference type="Proteomes" id="UP000621266">
    <property type="component" value="Unassembled WGS sequence"/>
</dbReference>
<gene>
    <name evidence="1" type="ORF">GCU69_29460</name>
</gene>
<comment type="caution">
    <text evidence="1">The sequence shown here is derived from an EMBL/GenBank/DDBJ whole genome shotgun (WGS) entry which is preliminary data.</text>
</comment>
<evidence type="ECO:0000313" key="2">
    <source>
        <dbReference type="Proteomes" id="UP000621266"/>
    </source>
</evidence>
<reference evidence="1 2" key="1">
    <citation type="submission" date="2019-10" db="EMBL/GenBank/DDBJ databases">
        <title>Streptomyces tenebrisbrunneis sp.nov., an endogenous actinomycete isolated from of Lycium ruthenicum.</title>
        <authorList>
            <person name="Ma L."/>
        </authorList>
    </citation>
    <scope>NUCLEOTIDE SEQUENCE [LARGE SCALE GENOMIC DNA]</scope>
    <source>
        <strain evidence="1 2">TRM 66187</strain>
    </source>
</reference>
<proteinExistence type="predicted"/>
<accession>A0ABQ7FAQ2</accession>
<evidence type="ECO:0000313" key="1">
    <source>
        <dbReference type="EMBL" id="KAF4405602.1"/>
    </source>
</evidence>
<keyword evidence="2" id="KW-1185">Reference proteome</keyword>
<name>A0ABQ7FAQ2_9ACTN</name>
<dbReference type="InterPro" id="IPR011990">
    <property type="entry name" value="TPR-like_helical_dom_sf"/>
</dbReference>
<dbReference type="Gene3D" id="1.25.40.10">
    <property type="entry name" value="Tetratricopeptide repeat domain"/>
    <property type="match status" value="1"/>
</dbReference>
<dbReference type="EMBL" id="WHPN01000411">
    <property type="protein sequence ID" value="KAF4405602.1"/>
    <property type="molecule type" value="Genomic_DNA"/>
</dbReference>